<proteinExistence type="predicted"/>
<dbReference type="Pfam" id="PF08448">
    <property type="entry name" value="PAS_4"/>
    <property type="match status" value="1"/>
</dbReference>
<dbReference type="Gene3D" id="3.30.450.20">
    <property type="entry name" value="PAS domain"/>
    <property type="match status" value="1"/>
</dbReference>
<evidence type="ECO:0000256" key="4">
    <source>
        <dbReference type="ARBA" id="ARBA00022553"/>
    </source>
</evidence>
<evidence type="ECO:0000256" key="8">
    <source>
        <dbReference type="ARBA" id="ARBA00022840"/>
    </source>
</evidence>
<name>A0A427MFV3_9HYPH</name>
<protein>
    <recommendedName>
        <fullName evidence="3">Blue-light-activated histidine kinase</fullName>
        <ecNumber evidence="2">2.7.13.3</ecNumber>
    </recommendedName>
</protein>
<keyword evidence="5" id="KW-0808">Transferase</keyword>
<evidence type="ECO:0000256" key="6">
    <source>
        <dbReference type="ARBA" id="ARBA00022741"/>
    </source>
</evidence>
<dbReference type="InterPro" id="IPR000014">
    <property type="entry name" value="PAS"/>
</dbReference>
<dbReference type="OrthoDB" id="7297573at2"/>
<dbReference type="SUPFAM" id="SSF55785">
    <property type="entry name" value="PYP-like sensor domain (PAS domain)"/>
    <property type="match status" value="1"/>
</dbReference>
<dbReference type="EC" id="2.7.13.3" evidence="2"/>
<dbReference type="Pfam" id="PF07536">
    <property type="entry name" value="HWE_HK"/>
    <property type="match status" value="1"/>
</dbReference>
<evidence type="ECO:0000313" key="10">
    <source>
        <dbReference type="EMBL" id="MBB3137006.1"/>
    </source>
</evidence>
<keyword evidence="13" id="KW-1185">Reference proteome</keyword>
<keyword evidence="8" id="KW-0067">ATP-binding</keyword>
<evidence type="ECO:0000256" key="2">
    <source>
        <dbReference type="ARBA" id="ARBA00012438"/>
    </source>
</evidence>
<evidence type="ECO:0000256" key="3">
    <source>
        <dbReference type="ARBA" id="ARBA00021740"/>
    </source>
</evidence>
<dbReference type="SMART" id="SM00911">
    <property type="entry name" value="HWE_HK"/>
    <property type="match status" value="1"/>
</dbReference>
<keyword evidence="4" id="KW-0597">Phosphoprotein</keyword>
<comment type="caution">
    <text evidence="11">The sequence shown here is derived from an EMBL/GenBank/DDBJ whole genome shotgun (WGS) entry which is preliminary data.</text>
</comment>
<dbReference type="RefSeq" id="WP_125847728.1">
    <property type="nucleotide sequence ID" value="NZ_JACHXH010000018.1"/>
</dbReference>
<dbReference type="InterPro" id="IPR013656">
    <property type="entry name" value="PAS_4"/>
</dbReference>
<keyword evidence="6" id="KW-0547">Nucleotide-binding</keyword>
<dbReference type="InterPro" id="IPR036890">
    <property type="entry name" value="HATPase_C_sf"/>
</dbReference>
<dbReference type="GO" id="GO:0005524">
    <property type="term" value="F:ATP binding"/>
    <property type="evidence" value="ECO:0007669"/>
    <property type="project" value="UniProtKB-KW"/>
</dbReference>
<dbReference type="CDD" id="cd00130">
    <property type="entry name" value="PAS"/>
    <property type="match status" value="1"/>
</dbReference>
<gene>
    <name evidence="11" type="ORF">EFD55_23160</name>
    <name evidence="10" type="ORF">FHS26_004764</name>
</gene>
<dbReference type="InterPro" id="IPR011102">
    <property type="entry name" value="Sig_transdc_His_kinase_HWE"/>
</dbReference>
<dbReference type="Gene3D" id="3.30.565.10">
    <property type="entry name" value="Histidine kinase-like ATPase, C-terminal domain"/>
    <property type="match status" value="1"/>
</dbReference>
<dbReference type="EMBL" id="JACHXH010000018">
    <property type="protein sequence ID" value="MBB3137006.1"/>
    <property type="molecule type" value="Genomic_DNA"/>
</dbReference>
<comment type="catalytic activity">
    <reaction evidence="1">
        <text>ATP + protein L-histidine = ADP + protein N-phospho-L-histidine.</text>
        <dbReference type="EC" id="2.7.13.3"/>
    </reaction>
</comment>
<dbReference type="InterPro" id="IPR035965">
    <property type="entry name" value="PAS-like_dom_sf"/>
</dbReference>
<accession>A0A427MFV3</accession>
<dbReference type="Proteomes" id="UP000518315">
    <property type="component" value="Unassembled WGS sequence"/>
</dbReference>
<dbReference type="GO" id="GO:0004673">
    <property type="term" value="F:protein histidine kinase activity"/>
    <property type="evidence" value="ECO:0007669"/>
    <property type="project" value="UniProtKB-EC"/>
</dbReference>
<sequence length="325" mass="36197">MILEDLYRLLRSGHVQAQGVVDTMTQPIVVLDHNLCVTNANNAFVRTFEVERDDILGESFFRLGNGQWEIADLRHLIASVIPKAAAVVGFEVTHDFPAIGQRTFLVDARRLVHPDNNSTNILILFDDVTERRRHDAEKDFIVAEARHRLRNLFAVIRAIAMQTETEDRTATEYRDIFLGRLEVTLRAQEIASSGETTDFEPLLRRSVGELGVERFHCDGPAVTLTSSKVLAVSMIFHELGTNAMKHGALSVPAGQIHVTWALEAGPRSRTYLICEWQEKNGLPVTPPKRRGYGTELIEGTSAHLGGKVELKYDPGGLTATIKIPV</sequence>
<evidence type="ECO:0000259" key="9">
    <source>
        <dbReference type="SMART" id="SM00911"/>
    </source>
</evidence>
<dbReference type="SUPFAM" id="SSF55874">
    <property type="entry name" value="ATPase domain of HSP90 chaperone/DNA topoisomerase II/histidine kinase"/>
    <property type="match status" value="1"/>
</dbReference>
<feature type="domain" description="Signal transduction histidine kinase HWE region" evidence="9">
    <location>
        <begin position="144"/>
        <end position="221"/>
    </location>
</feature>
<evidence type="ECO:0000313" key="11">
    <source>
        <dbReference type="EMBL" id="RSB66824.1"/>
    </source>
</evidence>
<organism evidence="11 12">
    <name type="scientific">Rhizobium pisi</name>
    <dbReference type="NCBI Taxonomy" id="574561"/>
    <lineage>
        <taxon>Bacteria</taxon>
        <taxon>Pseudomonadati</taxon>
        <taxon>Pseudomonadota</taxon>
        <taxon>Alphaproteobacteria</taxon>
        <taxon>Hyphomicrobiales</taxon>
        <taxon>Rhizobiaceae</taxon>
        <taxon>Rhizobium/Agrobacterium group</taxon>
        <taxon>Rhizobium</taxon>
    </lineage>
</organism>
<evidence type="ECO:0000313" key="13">
    <source>
        <dbReference type="Proteomes" id="UP000518315"/>
    </source>
</evidence>
<reference evidence="11 12" key="1">
    <citation type="submission" date="2018-11" db="EMBL/GenBank/DDBJ databases">
        <authorList>
            <person name="Huo Y."/>
        </authorList>
    </citation>
    <scope>NUCLEOTIDE SEQUENCE [LARGE SCALE GENOMIC DNA]</scope>
    <source>
        <strain evidence="11 12">DSM 30132</strain>
    </source>
</reference>
<dbReference type="AlphaFoldDB" id="A0A427MFV3"/>
<evidence type="ECO:0000256" key="7">
    <source>
        <dbReference type="ARBA" id="ARBA00022777"/>
    </source>
</evidence>
<dbReference type="Proteomes" id="UP000277279">
    <property type="component" value="Unassembled WGS sequence"/>
</dbReference>
<evidence type="ECO:0000256" key="5">
    <source>
        <dbReference type="ARBA" id="ARBA00022679"/>
    </source>
</evidence>
<evidence type="ECO:0000256" key="1">
    <source>
        <dbReference type="ARBA" id="ARBA00000085"/>
    </source>
</evidence>
<reference evidence="10 13" key="2">
    <citation type="submission" date="2020-08" db="EMBL/GenBank/DDBJ databases">
        <title>Genomic Encyclopedia of Type Strains, Phase III (KMG-III): the genomes of soil and plant-associated and newly described type strains.</title>
        <authorList>
            <person name="Whitman W."/>
        </authorList>
    </citation>
    <scope>NUCLEOTIDE SEQUENCE [LARGE SCALE GENOMIC DNA]</scope>
    <source>
        <strain evidence="10 13">CECT 4113</strain>
    </source>
</reference>
<dbReference type="PANTHER" id="PTHR41523">
    <property type="entry name" value="TWO-COMPONENT SYSTEM SENSOR PROTEIN"/>
    <property type="match status" value="1"/>
</dbReference>
<dbReference type="PANTHER" id="PTHR41523:SF7">
    <property type="entry name" value="HISTIDINE KINASE"/>
    <property type="match status" value="1"/>
</dbReference>
<dbReference type="EMBL" id="RJJT01000017">
    <property type="protein sequence ID" value="RSB66824.1"/>
    <property type="molecule type" value="Genomic_DNA"/>
</dbReference>
<keyword evidence="7 10" id="KW-0418">Kinase</keyword>
<evidence type="ECO:0000313" key="12">
    <source>
        <dbReference type="Proteomes" id="UP000277279"/>
    </source>
</evidence>